<dbReference type="PANTHER" id="PTHR21064:SF5">
    <property type="entry name" value="SLR1880 PROTEIN"/>
    <property type="match status" value="1"/>
</dbReference>
<dbReference type="Gene3D" id="3.90.1200.10">
    <property type="match status" value="1"/>
</dbReference>
<organism evidence="2 3">
    <name type="scientific">Haloferula rosea</name>
    <dbReference type="NCBI Taxonomy" id="490093"/>
    <lineage>
        <taxon>Bacteria</taxon>
        <taxon>Pseudomonadati</taxon>
        <taxon>Verrucomicrobiota</taxon>
        <taxon>Verrucomicrobiia</taxon>
        <taxon>Verrucomicrobiales</taxon>
        <taxon>Verrucomicrobiaceae</taxon>
        <taxon>Haloferula</taxon>
    </lineage>
</organism>
<name>A0A934REA5_9BACT</name>
<evidence type="ECO:0000259" key="1">
    <source>
        <dbReference type="Pfam" id="PF01636"/>
    </source>
</evidence>
<dbReference type="Pfam" id="PF01636">
    <property type="entry name" value="APH"/>
    <property type="match status" value="1"/>
</dbReference>
<proteinExistence type="predicted"/>
<dbReference type="InterPro" id="IPR002575">
    <property type="entry name" value="Aminoglycoside_PTrfase"/>
</dbReference>
<dbReference type="AlphaFoldDB" id="A0A934REA5"/>
<feature type="domain" description="Aminoglycoside phosphotransferase" evidence="1">
    <location>
        <begin position="39"/>
        <end position="280"/>
    </location>
</feature>
<reference evidence="2" key="1">
    <citation type="submission" date="2021-01" db="EMBL/GenBank/DDBJ databases">
        <title>Modified the classification status of verrucomicrobia.</title>
        <authorList>
            <person name="Feng X."/>
        </authorList>
    </citation>
    <scope>NUCLEOTIDE SEQUENCE</scope>
    <source>
        <strain evidence="2">KCTC 22201</strain>
    </source>
</reference>
<evidence type="ECO:0000313" key="3">
    <source>
        <dbReference type="Proteomes" id="UP000658278"/>
    </source>
</evidence>
<dbReference type="PANTHER" id="PTHR21064">
    <property type="entry name" value="AMINOGLYCOSIDE PHOSPHOTRANSFERASE DOMAIN-CONTAINING PROTEIN-RELATED"/>
    <property type="match status" value="1"/>
</dbReference>
<dbReference type="InterPro" id="IPR050249">
    <property type="entry name" value="Pseudomonas-type_ThrB"/>
</dbReference>
<gene>
    <name evidence="2" type="ORF">JIN81_18030</name>
</gene>
<dbReference type="InterPro" id="IPR011009">
    <property type="entry name" value="Kinase-like_dom_sf"/>
</dbReference>
<accession>A0A934REA5</accession>
<dbReference type="EMBL" id="JAENII010000021">
    <property type="protein sequence ID" value="MBK1828940.1"/>
    <property type="molecule type" value="Genomic_DNA"/>
</dbReference>
<dbReference type="SUPFAM" id="SSF56112">
    <property type="entry name" value="Protein kinase-like (PK-like)"/>
    <property type="match status" value="1"/>
</dbReference>
<keyword evidence="3" id="KW-1185">Reference proteome</keyword>
<comment type="caution">
    <text evidence="2">The sequence shown here is derived from an EMBL/GenBank/DDBJ whole genome shotgun (WGS) entry which is preliminary data.</text>
</comment>
<sequence>MTPSSSSTSPVRHVEPDLREVIAKIADQFAIEGEFVEGEEIQSGHINATFRASFEAGDGSIQRYILQRINEKVFKDPMAVMRNVECVTRHINWKVLRVKKDLGGQTLNLYPGRGGKFWVFGPGGGVWRCYNNIEGCHTYDVVENTRQAYQAARAFGSFQDLISDLPPEEIEDTIPFFHDTRKRFDRLMEVADMDPCGRAGSVASELEFIRAREADVDRVLKGLANGSIPQRITHNDTKINNVMIDGETDEAVCVIDLDTVMPGSVLYDFGDLVRTAVSPAAEDERDLSKVQMRLPMFEALVEGYLDSAKDFLNDAEIDLLAFSSKLITLEVGIRFLTDHLEGDVYFKTKRADHNLDRCRTQLTLVERIEEQLPAMDRFVKKVAKGR</sequence>
<protein>
    <submittedName>
        <fullName evidence="2">Aminoglycoside phosphotransferase family protein</fullName>
    </submittedName>
</protein>
<dbReference type="Proteomes" id="UP000658278">
    <property type="component" value="Unassembled WGS sequence"/>
</dbReference>
<dbReference type="RefSeq" id="WP_200283272.1">
    <property type="nucleotide sequence ID" value="NZ_JAENII010000021.1"/>
</dbReference>
<evidence type="ECO:0000313" key="2">
    <source>
        <dbReference type="EMBL" id="MBK1828940.1"/>
    </source>
</evidence>